<dbReference type="Pfam" id="PF14013">
    <property type="entry name" value="MT0933_antitox"/>
    <property type="match status" value="1"/>
</dbReference>
<proteinExistence type="predicted"/>
<reference evidence="3" key="1">
    <citation type="submission" date="2016-07" db="EMBL/GenBank/DDBJ databases">
        <authorList>
            <person name="Florea S."/>
            <person name="Webb J.S."/>
            <person name="Jaromczyk J."/>
            <person name="Schardl C.L."/>
        </authorList>
    </citation>
    <scope>NUCLEOTIDE SEQUENCE [LARGE SCALE GENOMIC DNA]</scope>
    <source>
        <strain evidence="3">IPBSL-7</strain>
    </source>
</reference>
<sequence length="66" mass="7345">MGLFDNLGDLAKQHEEQVEGGIEKAGDVLDARTGGRYAEHVDRAQDLANEHLDRMNDDADQDPPQR</sequence>
<name>A0A1C0AMX2_9ACTN</name>
<comment type="caution">
    <text evidence="2">The sequence shown here is derived from an EMBL/GenBank/DDBJ whole genome shotgun (WGS) entry which is preliminary data.</text>
</comment>
<evidence type="ECO:0000256" key="1">
    <source>
        <dbReference type="SAM" id="MobiDB-lite"/>
    </source>
</evidence>
<organism evidence="2 3">
    <name type="scientific">Tessaracoccus lapidicaptus</name>
    <dbReference type="NCBI Taxonomy" id="1427523"/>
    <lineage>
        <taxon>Bacteria</taxon>
        <taxon>Bacillati</taxon>
        <taxon>Actinomycetota</taxon>
        <taxon>Actinomycetes</taxon>
        <taxon>Propionibacteriales</taxon>
        <taxon>Propionibacteriaceae</taxon>
        <taxon>Tessaracoccus</taxon>
    </lineage>
</organism>
<dbReference type="InterPro" id="IPR028037">
    <property type="entry name" value="Antitoxin_Rv0909/MT0933"/>
</dbReference>
<dbReference type="EMBL" id="MBQD01000020">
    <property type="protein sequence ID" value="OCL34520.1"/>
    <property type="molecule type" value="Genomic_DNA"/>
</dbReference>
<evidence type="ECO:0000313" key="3">
    <source>
        <dbReference type="Proteomes" id="UP000093501"/>
    </source>
</evidence>
<dbReference type="Proteomes" id="UP000093501">
    <property type="component" value="Unassembled WGS sequence"/>
</dbReference>
<evidence type="ECO:0000313" key="2">
    <source>
        <dbReference type="EMBL" id="OCL34520.1"/>
    </source>
</evidence>
<dbReference type="RefSeq" id="WP_068751203.1">
    <property type="nucleotide sequence ID" value="NZ_LR214441.1"/>
</dbReference>
<protein>
    <submittedName>
        <fullName evidence="2">Uncharacterized protein</fullName>
    </submittedName>
</protein>
<dbReference type="AlphaFoldDB" id="A0A1C0AMX2"/>
<gene>
    <name evidence="2" type="ORF">BCR15_02130</name>
</gene>
<feature type="region of interest" description="Disordered" evidence="1">
    <location>
        <begin position="36"/>
        <end position="66"/>
    </location>
</feature>
<keyword evidence="3" id="KW-1185">Reference proteome</keyword>
<accession>A0A1C0AMX2</accession>
<feature type="compositionally biased region" description="Basic and acidic residues" evidence="1">
    <location>
        <begin position="37"/>
        <end position="66"/>
    </location>
</feature>